<keyword evidence="2" id="KW-0548">Nucleotidyltransferase</keyword>
<dbReference type="CDD" id="cd09274">
    <property type="entry name" value="RNase_HI_RT_Ty3"/>
    <property type="match status" value="1"/>
</dbReference>
<name>A0A814GCN2_9BILA</name>
<feature type="domain" description="Reverse transcriptase RNase H-like" evidence="7">
    <location>
        <begin position="13"/>
        <end position="74"/>
    </location>
</feature>
<dbReference type="GO" id="GO:0003964">
    <property type="term" value="F:RNA-directed DNA polymerase activity"/>
    <property type="evidence" value="ECO:0007669"/>
    <property type="project" value="UniProtKB-KW"/>
</dbReference>
<evidence type="ECO:0000256" key="1">
    <source>
        <dbReference type="ARBA" id="ARBA00022679"/>
    </source>
</evidence>
<comment type="caution">
    <text evidence="8">The sequence shown here is derived from an EMBL/GenBank/DDBJ whole genome shotgun (WGS) entry which is preliminary data.</text>
</comment>
<keyword evidence="1" id="KW-0808">Transferase</keyword>
<dbReference type="Proteomes" id="UP000663879">
    <property type="component" value="Unassembled WGS sequence"/>
</dbReference>
<keyword evidence="4" id="KW-0255">Endonuclease</keyword>
<keyword evidence="9" id="KW-1185">Reference proteome</keyword>
<reference evidence="8" key="1">
    <citation type="submission" date="2021-02" db="EMBL/GenBank/DDBJ databases">
        <authorList>
            <person name="Nowell W R."/>
        </authorList>
    </citation>
    <scope>NUCLEOTIDE SEQUENCE</scope>
    <source>
        <strain evidence="8">Ploen Becks lab</strain>
    </source>
</reference>
<evidence type="ECO:0000256" key="5">
    <source>
        <dbReference type="ARBA" id="ARBA00022801"/>
    </source>
</evidence>
<dbReference type="EMBL" id="CAJNOC010003679">
    <property type="protein sequence ID" value="CAF0993198.1"/>
    <property type="molecule type" value="Genomic_DNA"/>
</dbReference>
<dbReference type="InterPro" id="IPR041373">
    <property type="entry name" value="RT_RNaseH"/>
</dbReference>
<dbReference type="SUPFAM" id="SSF56672">
    <property type="entry name" value="DNA/RNA polymerases"/>
    <property type="match status" value="1"/>
</dbReference>
<gene>
    <name evidence="8" type="ORF">OXX778_LOCUS16022</name>
</gene>
<evidence type="ECO:0000256" key="2">
    <source>
        <dbReference type="ARBA" id="ARBA00022695"/>
    </source>
</evidence>
<evidence type="ECO:0000256" key="6">
    <source>
        <dbReference type="ARBA" id="ARBA00022918"/>
    </source>
</evidence>
<evidence type="ECO:0000256" key="4">
    <source>
        <dbReference type="ARBA" id="ARBA00022759"/>
    </source>
</evidence>
<accession>A0A814GCN2</accession>
<dbReference type="Pfam" id="PF17917">
    <property type="entry name" value="RT_RNaseH"/>
    <property type="match status" value="1"/>
</dbReference>
<dbReference type="PANTHER" id="PTHR34072">
    <property type="entry name" value="ENZYMATIC POLYPROTEIN-RELATED"/>
    <property type="match status" value="1"/>
</dbReference>
<evidence type="ECO:0000313" key="8">
    <source>
        <dbReference type="EMBL" id="CAF0993198.1"/>
    </source>
</evidence>
<dbReference type="InterPro" id="IPR043502">
    <property type="entry name" value="DNA/RNA_pol_sf"/>
</dbReference>
<evidence type="ECO:0000259" key="7">
    <source>
        <dbReference type="Pfam" id="PF17917"/>
    </source>
</evidence>
<dbReference type="GO" id="GO:0004519">
    <property type="term" value="F:endonuclease activity"/>
    <property type="evidence" value="ECO:0007669"/>
    <property type="project" value="UniProtKB-KW"/>
</dbReference>
<sequence>MGLIKVFWTEIDENNLTITEKKCLSIIFGIKELRIYLHGIKFTIVVDHWALVCLKSIKDPSANLTRWILLLQDFDFEVIHRKGSQHCIADALSRPVIDYIFTISNLTLQEDKEIKENCWKFLNPIPERTK</sequence>
<evidence type="ECO:0000313" key="9">
    <source>
        <dbReference type="Proteomes" id="UP000663879"/>
    </source>
</evidence>
<protein>
    <recommendedName>
        <fullName evidence="7">Reverse transcriptase RNase H-like domain-containing protein</fullName>
    </recommendedName>
</protein>
<evidence type="ECO:0000256" key="3">
    <source>
        <dbReference type="ARBA" id="ARBA00022722"/>
    </source>
</evidence>
<dbReference type="AlphaFoldDB" id="A0A814GCN2"/>
<keyword evidence="6" id="KW-0695">RNA-directed DNA polymerase</keyword>
<keyword evidence="5" id="KW-0378">Hydrolase</keyword>
<organism evidence="8 9">
    <name type="scientific">Brachionus calyciflorus</name>
    <dbReference type="NCBI Taxonomy" id="104777"/>
    <lineage>
        <taxon>Eukaryota</taxon>
        <taxon>Metazoa</taxon>
        <taxon>Spiralia</taxon>
        <taxon>Gnathifera</taxon>
        <taxon>Rotifera</taxon>
        <taxon>Eurotatoria</taxon>
        <taxon>Monogononta</taxon>
        <taxon>Pseudotrocha</taxon>
        <taxon>Ploima</taxon>
        <taxon>Brachionidae</taxon>
        <taxon>Brachionus</taxon>
    </lineage>
</organism>
<proteinExistence type="predicted"/>
<keyword evidence="3" id="KW-0540">Nuclease</keyword>
<dbReference type="GO" id="GO:0016787">
    <property type="term" value="F:hydrolase activity"/>
    <property type="evidence" value="ECO:0007669"/>
    <property type="project" value="UniProtKB-KW"/>
</dbReference>
<dbReference type="OrthoDB" id="6765981at2759"/>